<organism evidence="6 7">
    <name type="scientific">Bradyrhizobium japonicum</name>
    <dbReference type="NCBI Taxonomy" id="375"/>
    <lineage>
        <taxon>Bacteria</taxon>
        <taxon>Pseudomonadati</taxon>
        <taxon>Pseudomonadota</taxon>
        <taxon>Alphaproteobacteria</taxon>
        <taxon>Hyphomicrobiales</taxon>
        <taxon>Nitrobacteraceae</taxon>
        <taxon>Bradyrhizobium</taxon>
    </lineage>
</organism>
<protein>
    <submittedName>
        <fullName evidence="6">Lipopolysaccharide/colanic/teichoic acid biosynthesis glycosyltransferase</fullName>
    </submittedName>
</protein>
<dbReference type="RefSeq" id="WP_038955840.1">
    <property type="nucleotide sequence ID" value="NZ_CP066351.1"/>
</dbReference>
<evidence type="ECO:0000256" key="2">
    <source>
        <dbReference type="ARBA" id="ARBA00023169"/>
    </source>
</evidence>
<evidence type="ECO:0000256" key="3">
    <source>
        <dbReference type="SAM" id="MobiDB-lite"/>
    </source>
</evidence>
<feature type="domain" description="Bacterial sugar transferase" evidence="5">
    <location>
        <begin position="20"/>
        <end position="208"/>
    </location>
</feature>
<evidence type="ECO:0000313" key="6">
    <source>
        <dbReference type="EMBL" id="MET4723096.1"/>
    </source>
</evidence>
<evidence type="ECO:0000259" key="5">
    <source>
        <dbReference type="Pfam" id="PF02397"/>
    </source>
</evidence>
<comment type="similarity">
    <text evidence="1">Belongs to the bacterial sugar transferase family.</text>
</comment>
<keyword evidence="7" id="KW-1185">Reference proteome</keyword>
<keyword evidence="4" id="KW-0812">Transmembrane</keyword>
<reference evidence="6 7" key="1">
    <citation type="submission" date="2024-06" db="EMBL/GenBank/DDBJ databases">
        <title>Genomic Encyclopedia of Type Strains, Phase V (KMG-V): Genome sequencing to study the core and pangenomes of soil and plant-associated prokaryotes.</title>
        <authorList>
            <person name="Whitman W."/>
        </authorList>
    </citation>
    <scope>NUCLEOTIDE SEQUENCE [LARGE SCALE GENOMIC DNA]</scope>
    <source>
        <strain evidence="6 7">USDA 160</strain>
    </source>
</reference>
<sequence>MSETVNAGCAGPAAPAVRLRRVIDVLGAGTAIFVSLPILLVIALAVWIEGGRPILYSQLRLGLNGAPFRMYKFRKFRADCDDRGSPLTMVNDNRMTTIGGLLAAFKLDELPQLWNILRGDMSFVGPRPETLVFADCFRNGFEKILEHRPGLVGPCQVLFRHENELFPPDGNVADFYREVLFPAKAKIDLAYYSNRTLMSDLRWIVQAGWIAVGEPLLNRMRRPRPESQSQSGIAPTGGSVGANLFQK</sequence>
<accession>A0ABV2S1N7</accession>
<evidence type="ECO:0000256" key="1">
    <source>
        <dbReference type="ARBA" id="ARBA00006464"/>
    </source>
</evidence>
<comment type="caution">
    <text evidence="6">The sequence shown here is derived from an EMBL/GenBank/DDBJ whole genome shotgun (WGS) entry which is preliminary data.</text>
</comment>
<dbReference type="InterPro" id="IPR003362">
    <property type="entry name" value="Bact_transf"/>
</dbReference>
<dbReference type="Pfam" id="PF02397">
    <property type="entry name" value="Bac_transf"/>
    <property type="match status" value="1"/>
</dbReference>
<dbReference type="PANTHER" id="PTHR30576:SF0">
    <property type="entry name" value="UNDECAPRENYL-PHOSPHATE N-ACETYLGALACTOSAMINYL 1-PHOSPHATE TRANSFERASE-RELATED"/>
    <property type="match status" value="1"/>
</dbReference>
<keyword evidence="4" id="KW-1133">Transmembrane helix</keyword>
<evidence type="ECO:0000313" key="7">
    <source>
        <dbReference type="Proteomes" id="UP001549291"/>
    </source>
</evidence>
<dbReference type="EMBL" id="JBEPTQ010000002">
    <property type="protein sequence ID" value="MET4723096.1"/>
    <property type="molecule type" value="Genomic_DNA"/>
</dbReference>
<gene>
    <name evidence="6" type="ORF">ABIF63_007202</name>
</gene>
<feature type="transmembrane region" description="Helical" evidence="4">
    <location>
        <begin position="25"/>
        <end position="48"/>
    </location>
</feature>
<proteinExistence type="inferred from homology"/>
<dbReference type="Proteomes" id="UP001549291">
    <property type="component" value="Unassembled WGS sequence"/>
</dbReference>
<evidence type="ECO:0000256" key="4">
    <source>
        <dbReference type="SAM" id="Phobius"/>
    </source>
</evidence>
<dbReference type="PANTHER" id="PTHR30576">
    <property type="entry name" value="COLANIC BIOSYNTHESIS UDP-GLUCOSE LIPID CARRIER TRANSFERASE"/>
    <property type="match status" value="1"/>
</dbReference>
<keyword evidence="2" id="KW-0270">Exopolysaccharide synthesis</keyword>
<name>A0ABV2S1N7_BRAJP</name>
<feature type="region of interest" description="Disordered" evidence="3">
    <location>
        <begin position="222"/>
        <end position="247"/>
    </location>
</feature>
<keyword evidence="4" id="KW-0472">Membrane</keyword>